<proteinExistence type="predicted"/>
<organism evidence="2">
    <name type="scientific">Aliivibrio wodanis</name>
    <dbReference type="NCBI Taxonomy" id="80852"/>
    <lineage>
        <taxon>Bacteria</taxon>
        <taxon>Pseudomonadati</taxon>
        <taxon>Pseudomonadota</taxon>
        <taxon>Gammaproteobacteria</taxon>
        <taxon>Vibrionales</taxon>
        <taxon>Vibrionaceae</taxon>
        <taxon>Aliivibrio</taxon>
    </lineage>
</organism>
<keyword evidence="2" id="KW-0614">Plasmid</keyword>
<name>A0A5Q4ZYM6_9GAMM</name>
<evidence type="ECO:0000256" key="1">
    <source>
        <dbReference type="SAM" id="Phobius"/>
    </source>
</evidence>
<accession>A0A5Q4ZYM6</accession>
<gene>
    <name evidence="2" type="ORF">AW0309160_04449</name>
</gene>
<dbReference type="EMBL" id="LR721753">
    <property type="protein sequence ID" value="VVV06955.1"/>
    <property type="molecule type" value="Genomic_DNA"/>
</dbReference>
<feature type="transmembrane region" description="Helical" evidence="1">
    <location>
        <begin position="23"/>
        <end position="46"/>
    </location>
</feature>
<keyword evidence="1" id="KW-1133">Transmembrane helix</keyword>
<protein>
    <submittedName>
        <fullName evidence="2">Uncharacterized protein</fullName>
    </submittedName>
</protein>
<evidence type="ECO:0000313" key="2">
    <source>
        <dbReference type="EMBL" id="VVV06955.1"/>
    </source>
</evidence>
<feature type="transmembrane region" description="Helical" evidence="1">
    <location>
        <begin position="67"/>
        <end position="88"/>
    </location>
</feature>
<geneLocation type="plasmid" evidence="2">
    <name>pAWOD_2</name>
</geneLocation>
<keyword evidence="1" id="KW-0472">Membrane</keyword>
<reference evidence="2" key="1">
    <citation type="submission" date="2019-09" db="EMBL/GenBank/DDBJ databases">
        <authorList>
            <person name="Hjerde E."/>
        </authorList>
    </citation>
    <scope>NUCLEOTIDE SEQUENCE [LARGE SCALE GENOMIC DNA]</scope>
    <source>
        <strain evidence="2">06/09/160</strain>
        <plasmid evidence="2">pAWOD_2</plasmid>
    </source>
</reference>
<dbReference type="AlphaFoldDB" id="A0A5Q4ZYM6"/>
<keyword evidence="1" id="KW-0812">Transmembrane</keyword>
<sequence>MKSGVDYNNLVNLATENIGDPSISILLSLFILLSIAFLILSIYCDFHKVCWNVSKDVFKDHWENNKVKVCAVIACVVIFSIFLFINFYQHVSNGKYMFS</sequence>